<name>A0A084F0R2_9BACT</name>
<dbReference type="AlphaFoldDB" id="A0A084F0R2"/>
<protein>
    <submittedName>
        <fullName evidence="1">ABC transporter, substrate binding protein</fullName>
    </submittedName>
</protein>
<gene>
    <name evidence="1" type="ORF">UDIV_2210</name>
</gene>
<sequence>MAIEPAGRLNDKSINEYGYNAISLFYQDNGISIPNINDYNEKEQKPTNSIPVETKQIVPLESISSLIINPEPRKNEQAKIGPDYTLELNNRNSHFINLMVDPYKAFEMLAKNLDKAGYKIQNHKPLKDERFNSFEEYAKHINNKIKEYVKAVANLPRIKSLREGYTNVLFAETAEKLDISDHGTLTLYYFQQPTLFPILYAKPDSETPGFGLFFPKPNSHNADKWFDNWFGIGAAENNDPQAGNSWRTSLYEGYKNTAHYVFYNYNSNNLAKNTNKENFEKFFKETIKNEKVIPIDFQFDYASIWGPVGTLHFVESFAKHLGVTQEDLDSIKDKKPKIPQTQEYLRAPNQPDKKLAVMYYNLWDHMIMLGIQPDYSDKNSQEGPYQKVAGVFESYIKDINKTDFETLNRYNLSEEAIHNANLYAYATNESHWRMFNSRLVNDHRNADESKPKVKSILTGRGDNDLTRSPFEFHFYDYKDHTLHKVVGKPSDKGKGKKFIEFGDQPSWN</sequence>
<keyword evidence="2" id="KW-1185">Reference proteome</keyword>
<accession>A0A084F0R2</accession>
<reference evidence="1 2" key="1">
    <citation type="submission" date="2014-02" db="EMBL/GenBank/DDBJ databases">
        <title>Genome sequence of Ureaplasma diversum strain 246.</title>
        <authorList>
            <person name="Sirand-Pugnet P."/>
            <person name="Breton M."/>
            <person name="Dordet-Frisoni E."/>
            <person name="Baranowski E."/>
            <person name="Barre A."/>
            <person name="Couture C."/>
            <person name="Dupuy V."/>
            <person name="Gaurivaud P."/>
            <person name="Jacob D."/>
            <person name="Lemaitre C."/>
            <person name="Manso-Silvan L."/>
            <person name="Nikolski M."/>
            <person name="Nouvel L.-X."/>
            <person name="Poumarat F."/>
            <person name="Tardy F."/>
            <person name="Thebault P."/>
            <person name="Theil S."/>
            <person name="Citti C."/>
            <person name="Thiaucourt F."/>
            <person name="Blanchard A."/>
        </authorList>
    </citation>
    <scope>NUCLEOTIDE SEQUENCE [LARGE SCALE GENOMIC DNA]</scope>
    <source>
        <strain evidence="1 2">NCTC 246</strain>
    </source>
</reference>
<dbReference type="EMBL" id="JFDP01000035">
    <property type="protein sequence ID" value="KEZ23804.1"/>
    <property type="molecule type" value="Genomic_DNA"/>
</dbReference>
<evidence type="ECO:0000313" key="2">
    <source>
        <dbReference type="Proteomes" id="UP000028537"/>
    </source>
</evidence>
<comment type="caution">
    <text evidence="1">The sequence shown here is derived from an EMBL/GenBank/DDBJ whole genome shotgun (WGS) entry which is preliminary data.</text>
</comment>
<evidence type="ECO:0000313" key="1">
    <source>
        <dbReference type="EMBL" id="KEZ23804.1"/>
    </source>
</evidence>
<dbReference type="Proteomes" id="UP000028537">
    <property type="component" value="Unassembled WGS sequence"/>
</dbReference>
<proteinExistence type="predicted"/>
<organism evidence="1 2">
    <name type="scientific">Ureaplasma diversum NCTC 246</name>
    <dbReference type="NCBI Taxonomy" id="1188241"/>
    <lineage>
        <taxon>Bacteria</taxon>
        <taxon>Bacillati</taxon>
        <taxon>Mycoplasmatota</taxon>
        <taxon>Mycoplasmoidales</taxon>
        <taxon>Mycoplasmoidaceae</taxon>
        <taxon>Ureaplasma</taxon>
    </lineage>
</organism>